<dbReference type="InterPro" id="IPR006171">
    <property type="entry name" value="TOPRIM_dom"/>
</dbReference>
<dbReference type="GO" id="GO:0006310">
    <property type="term" value="P:DNA recombination"/>
    <property type="evidence" value="ECO:0007669"/>
    <property type="project" value="TreeGrafter"/>
</dbReference>
<evidence type="ECO:0000313" key="13">
    <source>
        <dbReference type="Proteomes" id="UP000291116"/>
    </source>
</evidence>
<accession>A0A448Z093</accession>
<dbReference type="SMART" id="SM00437">
    <property type="entry name" value="TOP1Ac"/>
    <property type="match status" value="1"/>
</dbReference>
<dbReference type="InterPro" id="IPR023406">
    <property type="entry name" value="Topo_IA_AS"/>
</dbReference>
<dbReference type="Gene3D" id="1.10.290.10">
    <property type="entry name" value="Topoisomerase I, domain 4"/>
    <property type="match status" value="1"/>
</dbReference>
<dbReference type="SUPFAM" id="SSF56712">
    <property type="entry name" value="Prokaryotic type I DNA topoisomerase"/>
    <property type="match status" value="1"/>
</dbReference>
<comment type="function">
    <text evidence="8">Introduces a single-strand break via transesterification at a target site in duplex DNA. Releases the supercoiling and torsional tension of DNA introduced during the DNA replication and transcription by transiently cleaving and rejoining one strand of the DNA duplex. The scissile phosphodiester is attacked by the catalytic tyrosine of the enzyme, resulting in the formation of a DNA-(5'-phosphotyrosyl)-enzyme intermediate and the expulsion of a 3'-OH DNA strand.</text>
</comment>
<dbReference type="Gene3D" id="2.70.20.10">
    <property type="entry name" value="Topoisomerase I, domain 3"/>
    <property type="match status" value="1"/>
</dbReference>
<dbReference type="PROSITE" id="PS00396">
    <property type="entry name" value="TOPO_IA_1"/>
    <property type="match status" value="1"/>
</dbReference>
<dbReference type="GO" id="GO:0031422">
    <property type="term" value="C:RecQ family helicase-topoisomerase III complex"/>
    <property type="evidence" value="ECO:0007669"/>
    <property type="project" value="TreeGrafter"/>
</dbReference>
<dbReference type="Pfam" id="PF01751">
    <property type="entry name" value="Toprim"/>
    <property type="match status" value="1"/>
</dbReference>
<evidence type="ECO:0000256" key="4">
    <source>
        <dbReference type="ARBA" id="ARBA00023029"/>
    </source>
</evidence>
<dbReference type="EC" id="5.6.2.1" evidence="3 8"/>
<feature type="domain" description="CCHC-type" evidence="10">
    <location>
        <begin position="990"/>
        <end position="1005"/>
    </location>
</feature>
<keyword evidence="7" id="KW-0862">Zinc</keyword>
<dbReference type="GO" id="GO:0003917">
    <property type="term" value="F:DNA topoisomerase type I (single strand cut, ATP-independent) activity"/>
    <property type="evidence" value="ECO:0007669"/>
    <property type="project" value="UniProtKB-EC"/>
</dbReference>
<feature type="domain" description="Topo IA-type catalytic" evidence="11">
    <location>
        <begin position="197"/>
        <end position="657"/>
    </location>
</feature>
<dbReference type="SMART" id="SM00493">
    <property type="entry name" value="TOPRIM"/>
    <property type="match status" value="1"/>
</dbReference>
<organism evidence="12 13">
    <name type="scientific">Pseudo-nitzschia multistriata</name>
    <dbReference type="NCBI Taxonomy" id="183589"/>
    <lineage>
        <taxon>Eukaryota</taxon>
        <taxon>Sar</taxon>
        <taxon>Stramenopiles</taxon>
        <taxon>Ochrophyta</taxon>
        <taxon>Bacillariophyta</taxon>
        <taxon>Bacillariophyceae</taxon>
        <taxon>Bacillariophycidae</taxon>
        <taxon>Bacillariales</taxon>
        <taxon>Bacillariaceae</taxon>
        <taxon>Pseudo-nitzschia</taxon>
    </lineage>
</organism>
<dbReference type="Gene3D" id="3.40.50.140">
    <property type="match status" value="1"/>
</dbReference>
<keyword evidence="7" id="KW-0479">Metal-binding</keyword>
<evidence type="ECO:0000256" key="8">
    <source>
        <dbReference type="RuleBase" id="RU362092"/>
    </source>
</evidence>
<dbReference type="InterPro" id="IPR013825">
    <property type="entry name" value="Topo_IA_cen_sub2"/>
</dbReference>
<dbReference type="Pfam" id="PF00098">
    <property type="entry name" value="zf-CCHC"/>
    <property type="match status" value="1"/>
</dbReference>
<evidence type="ECO:0000256" key="5">
    <source>
        <dbReference type="ARBA" id="ARBA00023125"/>
    </source>
</evidence>
<name>A0A448Z093_9STRA</name>
<dbReference type="SMART" id="SM00343">
    <property type="entry name" value="ZnF_C2HC"/>
    <property type="match status" value="1"/>
</dbReference>
<feature type="region of interest" description="Disordered" evidence="9">
    <location>
        <begin position="950"/>
        <end position="979"/>
    </location>
</feature>
<dbReference type="InterPro" id="IPR036875">
    <property type="entry name" value="Znf_CCHC_sf"/>
</dbReference>
<keyword evidence="6 8" id="KW-0413">Isomerase</keyword>
<feature type="unsure residue" description="D or N" evidence="12">
    <location>
        <position position="719"/>
    </location>
</feature>
<dbReference type="PANTHER" id="PTHR11390">
    <property type="entry name" value="PROKARYOTIC DNA TOPOISOMERASE"/>
    <property type="match status" value="1"/>
</dbReference>
<evidence type="ECO:0000259" key="11">
    <source>
        <dbReference type="PROSITE" id="PS52039"/>
    </source>
</evidence>
<keyword evidence="13" id="KW-1185">Reference proteome</keyword>
<protein>
    <recommendedName>
        <fullName evidence="3 8">DNA topoisomerase</fullName>
        <ecNumber evidence="3 8">5.6.2.1</ecNumber>
    </recommendedName>
</protein>
<dbReference type="InterPro" id="IPR013497">
    <property type="entry name" value="Topo_IA_cen"/>
</dbReference>
<sequence>MPGPPGRSRGRQGPPVLLNVAEKPSVARSLAAVFHNMPGARESEPMRREAAQIFRHENVVFRDVFSQANGGNSSGGHNRPHKMITTSVRGHLAGIEFGPEYGWSRCDPIQLFEAPLEIVYRDDMVPLRRMLTNLAKNVDGLVLWLDCDREGEAIADEVLRVCLESNRRLEPYVYRAKFSTVLGPEILRALGTLGRINHHFVQAVQARSELDLRVGAAFTRFQTLRLQKKFQLPGAGEDGRGAGVVSYGPCQFPTLGFVVERWARIEIFVPEDFWFLELTLRVPRQAGAADDGRGSGGGRGAGNDSRPIAFAWKRQRLFDRFATLAIYESCLDTEPCVATVTRLEGRPKNKWRPIPLATIELQKRASRYLRIGSETLMSAAEELYQKGLISYPRTETERFRPEFDHRALIRDFCTLADAAGPYASYANHLLNENGFQNPRAGQNDDQAHPPITPCKVVDPATIQDHTQRNVYVLVAKHYLACCSRDAIGRETSLTVRIASEEFTAKGLMIEQKNWLEIYHPWERWSTGQGELPHVMVGSRIAPHSFVMKEGQTTPPLPISEPELITLMDKSGIGTDATIATHIATIQDRDYATKDGNQRFLPTPLGIALVEGYNSMGYQLNKPDLRRETEHECNLVANRQKTKEEIVPLILNKMKDVYLTAAREARKLDQSMARRFQRIGAGNDHTELVQARFSQCGNCQQPMSLKQERRTGGRRRGGGDNNNNDTPRKLLFCNACQEGYILPRKGIPRPKISEGETNNNNNTPVKCPICNFQVVAIARGDGYEGNGYNVCPKCYNDPPADHGGGGSGGGGGTHPCFSCSHPACALAGGTQGGDIEVFACPFCREKNVPGGKVTLRKNSRGYVLSCANYSGRQRCSYTIWLPRASRSIEVPPGEEHVCTRCSTHSPVRKLAFQWKPGGVLPHLGRETTACVLCDARFRQDVQINLPQMDRVGTTSRRTASLRPNHHGNGRNNHGDRARSATTNAGNNNFVCFRCNQPGHYASACPNANNQ</sequence>
<dbReference type="GO" id="GO:0006265">
    <property type="term" value="P:DNA topological change"/>
    <property type="evidence" value="ECO:0007669"/>
    <property type="project" value="InterPro"/>
</dbReference>
<dbReference type="FunFam" id="1.10.290.10:FF:000001">
    <property type="entry name" value="DNA topoisomerase"/>
    <property type="match status" value="1"/>
</dbReference>
<dbReference type="Gene3D" id="1.10.460.10">
    <property type="entry name" value="Topoisomerase I, domain 2"/>
    <property type="match status" value="1"/>
</dbReference>
<dbReference type="InterPro" id="IPR023405">
    <property type="entry name" value="Topo_IA_core_domain"/>
</dbReference>
<feature type="region of interest" description="Disordered" evidence="9">
    <location>
        <begin position="701"/>
        <end position="725"/>
    </location>
</feature>
<proteinExistence type="inferred from homology"/>
<dbReference type="InterPro" id="IPR003601">
    <property type="entry name" value="Topo_IA_2"/>
</dbReference>
<evidence type="ECO:0000256" key="6">
    <source>
        <dbReference type="ARBA" id="ARBA00023235"/>
    </source>
</evidence>
<dbReference type="InterPro" id="IPR013826">
    <property type="entry name" value="Topo_IA_cen_sub3"/>
</dbReference>
<dbReference type="SUPFAM" id="SSF57756">
    <property type="entry name" value="Retrovirus zinc finger-like domains"/>
    <property type="match status" value="1"/>
</dbReference>
<dbReference type="PROSITE" id="PS52039">
    <property type="entry name" value="TOPO_IA_2"/>
    <property type="match status" value="1"/>
</dbReference>
<dbReference type="GO" id="GO:0006281">
    <property type="term" value="P:DNA repair"/>
    <property type="evidence" value="ECO:0007669"/>
    <property type="project" value="TreeGrafter"/>
</dbReference>
<comment type="catalytic activity">
    <reaction evidence="1 8">
        <text>ATP-independent breakage of single-stranded DNA, followed by passage and rejoining.</text>
        <dbReference type="EC" id="5.6.2.1"/>
    </reaction>
</comment>
<evidence type="ECO:0000256" key="3">
    <source>
        <dbReference type="ARBA" id="ARBA00012891"/>
    </source>
</evidence>
<keyword evidence="4 8" id="KW-0799">Topoisomerase</keyword>
<dbReference type="InterPro" id="IPR003602">
    <property type="entry name" value="Topo_IA_DNA-bd_dom"/>
</dbReference>
<dbReference type="InterPro" id="IPR013824">
    <property type="entry name" value="Topo_IA_cen_sub1"/>
</dbReference>
<evidence type="ECO:0000256" key="2">
    <source>
        <dbReference type="ARBA" id="ARBA00009446"/>
    </source>
</evidence>
<dbReference type="PANTHER" id="PTHR11390:SF21">
    <property type="entry name" value="DNA TOPOISOMERASE 3-ALPHA"/>
    <property type="match status" value="1"/>
</dbReference>
<dbReference type="AlphaFoldDB" id="A0A448Z093"/>
<dbReference type="PRINTS" id="PR00417">
    <property type="entry name" value="PRTPISMRASEI"/>
</dbReference>
<gene>
    <name evidence="12" type="ORF">PSNMU_V1.4_AUG-EV-PASAV3_0021650</name>
</gene>
<evidence type="ECO:0000256" key="9">
    <source>
        <dbReference type="SAM" id="MobiDB-lite"/>
    </source>
</evidence>
<comment type="similarity">
    <text evidence="2 8">Belongs to the type IA topoisomerase family.</text>
</comment>
<dbReference type="GO" id="GO:0008270">
    <property type="term" value="F:zinc ion binding"/>
    <property type="evidence" value="ECO:0007669"/>
    <property type="project" value="UniProtKB-KW"/>
</dbReference>
<evidence type="ECO:0000313" key="12">
    <source>
        <dbReference type="EMBL" id="VEU35517.1"/>
    </source>
</evidence>
<keyword evidence="7" id="KW-0863">Zinc-finger</keyword>
<evidence type="ECO:0000256" key="7">
    <source>
        <dbReference type="PROSITE-ProRule" id="PRU00047"/>
    </source>
</evidence>
<dbReference type="Proteomes" id="UP000291116">
    <property type="component" value="Unassembled WGS sequence"/>
</dbReference>
<reference evidence="12 13" key="1">
    <citation type="submission" date="2019-01" db="EMBL/GenBank/DDBJ databases">
        <authorList>
            <person name="Ferrante I. M."/>
        </authorList>
    </citation>
    <scope>NUCLEOTIDE SEQUENCE [LARGE SCALE GENOMIC DNA]</scope>
    <source>
        <strain evidence="12 13">B856</strain>
    </source>
</reference>
<dbReference type="GO" id="GO:0005634">
    <property type="term" value="C:nucleus"/>
    <property type="evidence" value="ECO:0007669"/>
    <property type="project" value="TreeGrafter"/>
</dbReference>
<dbReference type="EMBL" id="CAACVS010000060">
    <property type="protein sequence ID" value="VEU35517.1"/>
    <property type="molecule type" value="Genomic_DNA"/>
</dbReference>
<keyword evidence="5 8" id="KW-0238">DNA-binding</keyword>
<dbReference type="PROSITE" id="PS50158">
    <property type="entry name" value="ZF_CCHC"/>
    <property type="match status" value="1"/>
</dbReference>
<dbReference type="InterPro" id="IPR000380">
    <property type="entry name" value="Topo_IA"/>
</dbReference>
<evidence type="ECO:0000256" key="1">
    <source>
        <dbReference type="ARBA" id="ARBA00000213"/>
    </source>
</evidence>
<dbReference type="SMART" id="SM00436">
    <property type="entry name" value="TOP1Bc"/>
    <property type="match status" value="1"/>
</dbReference>
<dbReference type="Gene3D" id="4.10.60.10">
    <property type="entry name" value="Zinc finger, CCHC-type"/>
    <property type="match status" value="1"/>
</dbReference>
<dbReference type="CDD" id="cd00186">
    <property type="entry name" value="TOP1Ac"/>
    <property type="match status" value="1"/>
</dbReference>
<evidence type="ECO:0000259" key="10">
    <source>
        <dbReference type="PROSITE" id="PS50158"/>
    </source>
</evidence>
<dbReference type="GO" id="GO:0003677">
    <property type="term" value="F:DNA binding"/>
    <property type="evidence" value="ECO:0007669"/>
    <property type="project" value="UniProtKB-KW"/>
</dbReference>
<dbReference type="OrthoDB" id="430051at2759"/>
<dbReference type="InterPro" id="IPR001878">
    <property type="entry name" value="Znf_CCHC"/>
</dbReference>
<dbReference type="Pfam" id="PF01131">
    <property type="entry name" value="Topoisom_bac"/>
    <property type="match status" value="1"/>
</dbReference>